<evidence type="ECO:0000313" key="3">
    <source>
        <dbReference type="Proteomes" id="UP000054976"/>
    </source>
</evidence>
<accession>A0A0U9HLC5</accession>
<dbReference type="Proteomes" id="UP000054976">
    <property type="component" value="Unassembled WGS sequence"/>
</dbReference>
<reference evidence="3" key="1">
    <citation type="submission" date="2016-01" db="EMBL/GenBank/DDBJ databases">
        <title>Draft genome sequence of Thermodesulfovibrio aggregans strain TGE-P1.</title>
        <authorList>
            <person name="Sekiguchi Y."/>
            <person name="Ohashi A."/>
            <person name="Matsuura N."/>
            <person name="Tourlousse M.D."/>
        </authorList>
    </citation>
    <scope>NUCLEOTIDE SEQUENCE [LARGE SCALE GENOMIC DNA]</scope>
    <source>
        <strain evidence="3">TGE-P1</strain>
    </source>
</reference>
<evidence type="ECO:0008006" key="4">
    <source>
        <dbReference type="Google" id="ProtNLM"/>
    </source>
</evidence>
<dbReference type="RefSeq" id="WP_059175381.1">
    <property type="nucleotide sequence ID" value="NZ_BCNO01000001.1"/>
</dbReference>
<dbReference type="STRING" id="86166.TAGGR_155"/>
<name>A0A0U9HLC5_9BACT</name>
<keyword evidence="3" id="KW-1185">Reference proteome</keyword>
<evidence type="ECO:0000256" key="1">
    <source>
        <dbReference type="SAM" id="Coils"/>
    </source>
</evidence>
<dbReference type="AlphaFoldDB" id="A0A0U9HLC5"/>
<feature type="coiled-coil region" evidence="1">
    <location>
        <begin position="24"/>
        <end position="51"/>
    </location>
</feature>
<comment type="caution">
    <text evidence="2">The sequence shown here is derived from an EMBL/GenBank/DDBJ whole genome shotgun (WGS) entry which is preliminary data.</text>
</comment>
<gene>
    <name evidence="2" type="ORF">TAGGR_155</name>
</gene>
<dbReference type="EMBL" id="BCNO01000001">
    <property type="protein sequence ID" value="GAQ93891.1"/>
    <property type="molecule type" value="Genomic_DNA"/>
</dbReference>
<proteinExistence type="predicted"/>
<dbReference type="OrthoDB" id="9810679at2"/>
<sequence>MKYVVSIILVLFSVFAILWMRSNIIALEYRLSNLEEKKKILLRENRNLLAQKASLTSFAKISRTDDCFLVLPDRKKVVYIDGKPEILIKTASFKKNQ</sequence>
<organism evidence="2 3">
    <name type="scientific">Thermodesulfovibrio aggregans</name>
    <dbReference type="NCBI Taxonomy" id="86166"/>
    <lineage>
        <taxon>Bacteria</taxon>
        <taxon>Pseudomonadati</taxon>
        <taxon>Nitrospirota</taxon>
        <taxon>Thermodesulfovibrionia</taxon>
        <taxon>Thermodesulfovibrionales</taxon>
        <taxon>Thermodesulfovibrionaceae</taxon>
        <taxon>Thermodesulfovibrio</taxon>
    </lineage>
</organism>
<evidence type="ECO:0000313" key="2">
    <source>
        <dbReference type="EMBL" id="GAQ93891.1"/>
    </source>
</evidence>
<keyword evidence="1" id="KW-0175">Coiled coil</keyword>
<protein>
    <recommendedName>
        <fullName evidence="4">Cell division protein FtsL</fullName>
    </recommendedName>
</protein>